<sequence>MEASTWIDSEESDGGVEHLSFKRPPRSRPKAPSPPPTPPNPSSSYRSPLLTRSASAGEPLFRSDSVPQPTFERPSKSMALPDPSTFPDPYPFHPPNHLNSSLPPGLSSADSSSASTRSSAYTSFGSALASSEDPNIQVAENDDPSLAAHGISPDAVDQMLNNDPSSSSPNNCNRTRAPAEQSRWSGYSNSARSRSSSLAASSNGNSTHSHGADHVHKLRHQPSYDMTWQTVDERDEVGVSEEETDDDPLLTEDEYDEDIEEERTSAIVVAEEGRGLIVQGGSLPVTQLQVQPGTTHLLVGSSTTPNSMPSFLTGVIPEIASSLLALDISANFLGALPPALTLCVNLEELNIAFNPLRVLPVFLADLQNLRVLIADSTGISTLPDTLADLDKLHTISVRKNKMHALPSWLCLLPALQALYVDGNPFQGPWKALVEPLLAKVPMTPAYPLSTPTFPLPSATTQGSDTDNEDYSEPPSSTANDSKFTLPDEDYTITPERAPLVSNTSSSTMASISTAASSQIRPLSRTRTTPNRAFYNQTRSKVVSEADNQNDPYPQKSQPSDSGYFGDHEIRKMKSAGDLRRNKSTAAETPPDPLPRPAIATSASSSNLLTSGSQLSPERPGMPKRFASVGPVTALGESSRIHARPALTDQMWDSPTSHSDISVPNSPDPSRKSSVTSSPNPNEFSPPPPLPHTPMEQLHSIDHKGTVRSRTKDGKEKNRWGFLKKMSMGKMKTDTPQRVAPIPGAVPRPQRPPASNEQGSYERMSKSPQISMRISTTGNLDAFTPNIPTVLQPTPEKEPSTKKSMDALKVPTSSNQPHNASSSSLLLPPSPTPRSGKRRSFLPIEGASLNIPIPEASAFVPGMTATNDDDPYPENRDKTPSPVMDKEQYLRREQERAREAYTRALRSVMAYLRDMNDLSLSQQATQATIREVSMAMSSVITGDSSSHLREYAHGPRLRSGTSSQTMSVATTATTDSSGSTEERKIKDDKGKRAMVVKEILVTERTYVKGLQQLIDIYIKPACANVTILSGVSSSKETVVPAAERKVVFGGLDALFSFHKESFLPALESAAAPLMKSSAQKEDADGSLSLEVANAVGNIFYKHAAFMKMYSSYINAVQRVKYWTSDRQATSNSSSPSPSMSPSSSTAQLVGLGLTMSAISNPHISPDGAAATGVPNLSSGQRKRIRSYLKRCRLHPQHSQLNLEGYLLLPIQRIPRYKLLLEELRRSTPQPYDYLEDPLDRALAEIATLANNMNEGKRESESRRKLVGWQSRIRGKFPSPLVQPHRRLIMDGPLLLTRVVRKAIVTFETINAQGDASTIDVDCLAPELTPRPLIGILCNDLLVLCRDPSEGRDPSSSVDLWAVLRMQTLPQPASIVHGNALRLVDNKAILYFDAPSASDALNWYRAINLHIPASKT</sequence>
<dbReference type="GO" id="GO:0035556">
    <property type="term" value="P:intracellular signal transduction"/>
    <property type="evidence" value="ECO:0007669"/>
    <property type="project" value="InterPro"/>
</dbReference>
<name>A0AAW0E5C9_9AGAR</name>
<feature type="compositionally biased region" description="Low complexity" evidence="1">
    <location>
        <begin position="185"/>
        <end position="206"/>
    </location>
</feature>
<feature type="compositionally biased region" description="Basic and acidic residues" evidence="1">
    <location>
        <begin position="698"/>
        <end position="718"/>
    </location>
</feature>
<feature type="compositionally biased region" description="Low complexity" evidence="1">
    <location>
        <begin position="161"/>
        <end position="171"/>
    </location>
</feature>
<dbReference type="Gene3D" id="1.20.900.10">
    <property type="entry name" value="Dbl homology (DH) domain"/>
    <property type="match status" value="1"/>
</dbReference>
<dbReference type="PANTHER" id="PTHR12673:SF270">
    <property type="entry name" value="FYVE-TYPE DOMAIN-CONTAINING PROTEIN"/>
    <property type="match status" value="1"/>
</dbReference>
<dbReference type="CDD" id="cd00160">
    <property type="entry name" value="RhoGEF"/>
    <property type="match status" value="1"/>
</dbReference>
<feature type="region of interest" description="Disordered" evidence="1">
    <location>
        <begin position="450"/>
        <end position="488"/>
    </location>
</feature>
<feature type="compositionally biased region" description="Polar residues" evidence="1">
    <location>
        <begin position="518"/>
        <end position="560"/>
    </location>
</feature>
<feature type="region of interest" description="Disordered" evidence="1">
    <location>
        <begin position="859"/>
        <end position="887"/>
    </location>
</feature>
<dbReference type="GO" id="GO:0005737">
    <property type="term" value="C:cytoplasm"/>
    <property type="evidence" value="ECO:0007669"/>
    <property type="project" value="TreeGrafter"/>
</dbReference>
<dbReference type="PROSITE" id="PS50010">
    <property type="entry name" value="DH_2"/>
    <property type="match status" value="1"/>
</dbReference>
<dbReference type="InterPro" id="IPR032675">
    <property type="entry name" value="LRR_dom_sf"/>
</dbReference>
<dbReference type="Gene3D" id="3.80.10.10">
    <property type="entry name" value="Ribonuclease Inhibitor"/>
    <property type="match status" value="1"/>
</dbReference>
<feature type="compositionally biased region" description="Polar residues" evidence="1">
    <location>
        <begin position="124"/>
        <end position="134"/>
    </location>
</feature>
<feature type="compositionally biased region" description="Polar residues" evidence="1">
    <location>
        <begin position="765"/>
        <end position="778"/>
    </location>
</feature>
<dbReference type="Pfam" id="PF00621">
    <property type="entry name" value="RhoGEF"/>
    <property type="match status" value="1"/>
</dbReference>
<feature type="compositionally biased region" description="Pro residues" evidence="1">
    <location>
        <begin position="31"/>
        <end position="41"/>
    </location>
</feature>
<feature type="region of interest" description="Disordered" evidence="1">
    <location>
        <begin position="511"/>
        <end position="839"/>
    </location>
</feature>
<dbReference type="SUPFAM" id="SSF50729">
    <property type="entry name" value="PH domain-like"/>
    <property type="match status" value="1"/>
</dbReference>
<feature type="compositionally biased region" description="Polar residues" evidence="1">
    <location>
        <begin position="450"/>
        <end position="464"/>
    </location>
</feature>
<dbReference type="PROSITE" id="PS00741">
    <property type="entry name" value="DH_1"/>
    <property type="match status" value="1"/>
</dbReference>
<feature type="compositionally biased region" description="Basic and acidic residues" evidence="1">
    <location>
        <begin position="565"/>
        <end position="580"/>
    </location>
</feature>
<feature type="compositionally biased region" description="Basic and acidic residues" evidence="1">
    <location>
        <begin position="794"/>
        <end position="805"/>
    </location>
</feature>
<feature type="compositionally biased region" description="Low complexity" evidence="1">
    <location>
        <begin position="960"/>
        <end position="978"/>
    </location>
</feature>
<evidence type="ECO:0000313" key="4">
    <source>
        <dbReference type="Proteomes" id="UP001383192"/>
    </source>
</evidence>
<feature type="compositionally biased region" description="Polar residues" evidence="1">
    <location>
        <begin position="473"/>
        <end position="482"/>
    </location>
</feature>
<comment type="caution">
    <text evidence="3">The sequence shown here is derived from an EMBL/GenBank/DDBJ whole genome shotgun (WGS) entry which is preliminary data.</text>
</comment>
<keyword evidence="4" id="KW-1185">Reference proteome</keyword>
<dbReference type="EMBL" id="JAYKXP010000004">
    <property type="protein sequence ID" value="KAK7058788.1"/>
    <property type="molecule type" value="Genomic_DNA"/>
</dbReference>
<feature type="compositionally biased region" description="Low complexity" evidence="1">
    <location>
        <begin position="601"/>
        <end position="615"/>
    </location>
</feature>
<dbReference type="GO" id="GO:0005085">
    <property type="term" value="F:guanyl-nucleotide exchange factor activity"/>
    <property type="evidence" value="ECO:0007669"/>
    <property type="project" value="InterPro"/>
</dbReference>
<dbReference type="PANTHER" id="PTHR12673">
    <property type="entry name" value="FACIOGENITAL DYSPLASIA PROTEIN"/>
    <property type="match status" value="1"/>
</dbReference>
<dbReference type="InterPro" id="IPR035899">
    <property type="entry name" value="DBL_dom_sf"/>
</dbReference>
<feature type="compositionally biased region" description="Basic and acidic residues" evidence="1">
    <location>
        <begin position="872"/>
        <end position="887"/>
    </location>
</feature>
<protein>
    <recommendedName>
        <fullName evidence="2">DH domain-containing protein</fullName>
    </recommendedName>
</protein>
<accession>A0AAW0E5C9</accession>
<dbReference type="Gene3D" id="2.30.29.30">
    <property type="entry name" value="Pleckstrin-homology domain (PH domain)/Phosphotyrosine-binding domain (PTB)"/>
    <property type="match status" value="1"/>
</dbReference>
<dbReference type="SMART" id="SM00325">
    <property type="entry name" value="RhoGEF"/>
    <property type="match status" value="1"/>
</dbReference>
<evidence type="ECO:0000259" key="2">
    <source>
        <dbReference type="PROSITE" id="PS50010"/>
    </source>
</evidence>
<dbReference type="SUPFAM" id="SSF48065">
    <property type="entry name" value="DBL homology domain (DH-domain)"/>
    <property type="match status" value="1"/>
</dbReference>
<evidence type="ECO:0000256" key="1">
    <source>
        <dbReference type="SAM" id="MobiDB-lite"/>
    </source>
</evidence>
<organism evidence="3 4">
    <name type="scientific">Paramarasmius palmivorus</name>
    <dbReference type="NCBI Taxonomy" id="297713"/>
    <lineage>
        <taxon>Eukaryota</taxon>
        <taxon>Fungi</taxon>
        <taxon>Dikarya</taxon>
        <taxon>Basidiomycota</taxon>
        <taxon>Agaricomycotina</taxon>
        <taxon>Agaricomycetes</taxon>
        <taxon>Agaricomycetidae</taxon>
        <taxon>Agaricales</taxon>
        <taxon>Marasmiineae</taxon>
        <taxon>Marasmiaceae</taxon>
        <taxon>Paramarasmius</taxon>
    </lineage>
</organism>
<dbReference type="SUPFAM" id="SSF52075">
    <property type="entry name" value="Outer arm dynein light chain 1"/>
    <property type="match status" value="1"/>
</dbReference>
<feature type="region of interest" description="Disordered" evidence="1">
    <location>
        <begin position="1"/>
        <end position="215"/>
    </location>
</feature>
<dbReference type="Proteomes" id="UP001383192">
    <property type="component" value="Unassembled WGS sequence"/>
</dbReference>
<dbReference type="InterPro" id="IPR011993">
    <property type="entry name" value="PH-like_dom_sf"/>
</dbReference>
<evidence type="ECO:0000313" key="3">
    <source>
        <dbReference type="EMBL" id="KAK7058788.1"/>
    </source>
</evidence>
<feature type="compositionally biased region" description="Polar residues" evidence="1">
    <location>
        <begin position="650"/>
        <end position="664"/>
    </location>
</feature>
<dbReference type="InterPro" id="IPR001331">
    <property type="entry name" value="GDS_CDC24_CS"/>
</dbReference>
<dbReference type="InterPro" id="IPR000219">
    <property type="entry name" value="DH_dom"/>
</dbReference>
<feature type="domain" description="DH" evidence="2">
    <location>
        <begin position="990"/>
        <end position="1254"/>
    </location>
</feature>
<proteinExistence type="predicted"/>
<reference evidence="3 4" key="1">
    <citation type="submission" date="2024-01" db="EMBL/GenBank/DDBJ databases">
        <title>A draft genome for a cacao thread blight-causing isolate of Paramarasmius palmivorus.</title>
        <authorList>
            <person name="Baruah I.K."/>
            <person name="Bukari Y."/>
            <person name="Amoako-Attah I."/>
            <person name="Meinhardt L.W."/>
            <person name="Bailey B.A."/>
            <person name="Cohen S.P."/>
        </authorList>
    </citation>
    <scope>NUCLEOTIDE SEQUENCE [LARGE SCALE GENOMIC DNA]</scope>
    <source>
        <strain evidence="3 4">GH-12</strain>
    </source>
</reference>
<feature type="compositionally biased region" description="Low complexity" evidence="1">
    <location>
        <begin position="812"/>
        <end position="826"/>
    </location>
</feature>
<dbReference type="InterPro" id="IPR051092">
    <property type="entry name" value="FYVE_RhoGEF_PH"/>
</dbReference>
<feature type="region of interest" description="Disordered" evidence="1">
    <location>
        <begin position="954"/>
        <end position="985"/>
    </location>
</feature>
<feature type="compositionally biased region" description="Pro residues" evidence="1">
    <location>
        <begin position="84"/>
        <end position="94"/>
    </location>
</feature>
<gene>
    <name evidence="3" type="ORF">VNI00_001412</name>
</gene>
<feature type="compositionally biased region" description="Low complexity" evidence="1">
    <location>
        <begin position="100"/>
        <end position="123"/>
    </location>
</feature>